<evidence type="ECO:0000256" key="4">
    <source>
        <dbReference type="ARBA" id="ARBA00022982"/>
    </source>
</evidence>
<accession>A0A2P7N226</accession>
<comment type="caution">
    <text evidence="9">The sequence shown here is derived from an EMBL/GenBank/DDBJ whole genome shotgun (WGS) entry which is preliminary data.</text>
</comment>
<dbReference type="SUPFAM" id="SSF46626">
    <property type="entry name" value="Cytochrome c"/>
    <property type="match status" value="1"/>
</dbReference>
<keyword evidence="2 6" id="KW-0349">Heme</keyword>
<organism evidence="9 10">
    <name type="scientific">Cyanobium usitatum str. Tous</name>
    <dbReference type="NCBI Taxonomy" id="2116684"/>
    <lineage>
        <taxon>Bacteria</taxon>
        <taxon>Bacillati</taxon>
        <taxon>Cyanobacteriota</taxon>
        <taxon>Cyanophyceae</taxon>
        <taxon>Synechococcales</taxon>
        <taxon>Prochlorococcaceae</taxon>
        <taxon>Cyanobium</taxon>
    </lineage>
</organism>
<dbReference type="PANTHER" id="PTHR37823:SF1">
    <property type="entry name" value="CYTOCHROME C-553-LIKE"/>
    <property type="match status" value="1"/>
</dbReference>
<dbReference type="GO" id="GO:0020037">
    <property type="term" value="F:heme binding"/>
    <property type="evidence" value="ECO:0007669"/>
    <property type="project" value="InterPro"/>
</dbReference>
<dbReference type="InterPro" id="IPR009056">
    <property type="entry name" value="Cyt_c-like_dom"/>
</dbReference>
<feature type="chain" id="PRO_5015118247" evidence="7">
    <location>
        <begin position="20"/>
        <end position="105"/>
    </location>
</feature>
<dbReference type="RefSeq" id="WP_106501704.1">
    <property type="nucleotide sequence ID" value="NZ_PXXO01000001.1"/>
</dbReference>
<keyword evidence="1" id="KW-0813">Transport</keyword>
<feature type="signal peptide" evidence="7">
    <location>
        <begin position="1"/>
        <end position="19"/>
    </location>
</feature>
<dbReference type="Gene3D" id="1.10.760.10">
    <property type="entry name" value="Cytochrome c-like domain"/>
    <property type="match status" value="1"/>
</dbReference>
<keyword evidence="5 6" id="KW-0408">Iron</keyword>
<evidence type="ECO:0000313" key="10">
    <source>
        <dbReference type="Proteomes" id="UP000243002"/>
    </source>
</evidence>
<evidence type="ECO:0000256" key="7">
    <source>
        <dbReference type="SAM" id="SignalP"/>
    </source>
</evidence>
<evidence type="ECO:0000313" key="9">
    <source>
        <dbReference type="EMBL" id="PSJ07522.1"/>
    </source>
</evidence>
<evidence type="ECO:0000256" key="3">
    <source>
        <dbReference type="ARBA" id="ARBA00022723"/>
    </source>
</evidence>
<keyword evidence="4" id="KW-0249">Electron transport</keyword>
<dbReference type="PANTHER" id="PTHR37823">
    <property type="entry name" value="CYTOCHROME C-553-LIKE"/>
    <property type="match status" value="1"/>
</dbReference>
<dbReference type="OrthoDB" id="7933886at2"/>
<reference evidence="9 10" key="1">
    <citation type="journal article" date="2018" name="Environ. Microbiol.">
        <title>Ecological and genomic features of two widespread freshwater picocyanobacteria.</title>
        <authorList>
            <person name="Cabello-Yeves P.J."/>
            <person name="Picazo A."/>
            <person name="Camacho A."/>
            <person name="Callieri C."/>
            <person name="Rosselli R."/>
            <person name="Roda-Garcia J.J."/>
            <person name="Coutinho F.H."/>
            <person name="Rodriguez-Valera F."/>
        </authorList>
    </citation>
    <scope>NUCLEOTIDE SEQUENCE [LARGE SCALE GENOMIC DNA]</scope>
    <source>
        <strain evidence="9 10">Tous</strain>
    </source>
</reference>
<dbReference type="GO" id="GO:0046872">
    <property type="term" value="F:metal ion binding"/>
    <property type="evidence" value="ECO:0007669"/>
    <property type="project" value="UniProtKB-KW"/>
</dbReference>
<feature type="domain" description="Cytochrome c" evidence="8">
    <location>
        <begin position="31"/>
        <end position="105"/>
    </location>
</feature>
<evidence type="ECO:0000256" key="5">
    <source>
        <dbReference type="ARBA" id="ARBA00023004"/>
    </source>
</evidence>
<dbReference type="PROSITE" id="PS51007">
    <property type="entry name" value="CYTC"/>
    <property type="match status" value="1"/>
</dbReference>
<dbReference type="EMBL" id="PXXO01000001">
    <property type="protein sequence ID" value="PSJ07522.1"/>
    <property type="molecule type" value="Genomic_DNA"/>
</dbReference>
<dbReference type="InterPro" id="IPR051811">
    <property type="entry name" value="Cytochrome_c550/c551-like"/>
</dbReference>
<name>A0A2P7N226_9CYAN</name>
<evidence type="ECO:0000259" key="8">
    <source>
        <dbReference type="PROSITE" id="PS51007"/>
    </source>
</evidence>
<keyword evidence="7" id="KW-0732">Signal</keyword>
<dbReference type="Proteomes" id="UP000243002">
    <property type="component" value="Unassembled WGS sequence"/>
</dbReference>
<dbReference type="GO" id="GO:0009055">
    <property type="term" value="F:electron transfer activity"/>
    <property type="evidence" value="ECO:0007669"/>
    <property type="project" value="InterPro"/>
</dbReference>
<evidence type="ECO:0000256" key="2">
    <source>
        <dbReference type="ARBA" id="ARBA00022617"/>
    </source>
</evidence>
<gene>
    <name evidence="9" type="ORF">C7K55_00690</name>
</gene>
<dbReference type="Pfam" id="PF13442">
    <property type="entry name" value="Cytochrome_CBB3"/>
    <property type="match status" value="1"/>
</dbReference>
<keyword evidence="3 6" id="KW-0479">Metal-binding</keyword>
<dbReference type="AlphaFoldDB" id="A0A2P7N226"/>
<protein>
    <submittedName>
        <fullName evidence="9">Cytochrome c-553-like protein</fullName>
    </submittedName>
</protein>
<sequence>MAAAACIVAVLLVLPAAQADPYSRQTLELSGSSEKGGRLFRLNCAGCHGIAAQGLVGPNLHGVAARKSSRQLIQQVVSGRTPPMPRFQPEPQAMADLLAYLNGLV</sequence>
<keyword evidence="10" id="KW-1185">Reference proteome</keyword>
<evidence type="ECO:0000256" key="6">
    <source>
        <dbReference type="PROSITE-ProRule" id="PRU00433"/>
    </source>
</evidence>
<dbReference type="InterPro" id="IPR036909">
    <property type="entry name" value="Cyt_c-like_dom_sf"/>
</dbReference>
<evidence type="ECO:0000256" key="1">
    <source>
        <dbReference type="ARBA" id="ARBA00022448"/>
    </source>
</evidence>
<proteinExistence type="predicted"/>